<keyword evidence="5 9" id="KW-0378">Hydrolase</keyword>
<keyword evidence="7 9" id="KW-0326">Glycosidase</keyword>
<evidence type="ECO:0000256" key="8">
    <source>
        <dbReference type="ARBA" id="ARBA00023326"/>
    </source>
</evidence>
<keyword evidence="3 11" id="KW-0858">Xylan degradation</keyword>
<dbReference type="PROSITE" id="PS51760">
    <property type="entry name" value="GH10_2"/>
    <property type="match status" value="1"/>
</dbReference>
<dbReference type="Proteomes" id="UP000505355">
    <property type="component" value="Chromosome"/>
</dbReference>
<name>A0A7D4UL48_9SPHI</name>
<evidence type="ECO:0000256" key="6">
    <source>
        <dbReference type="ARBA" id="ARBA00023277"/>
    </source>
</evidence>
<dbReference type="GO" id="GO:0045493">
    <property type="term" value="P:xylan catabolic process"/>
    <property type="evidence" value="ECO:0007669"/>
    <property type="project" value="UniProtKB-KW"/>
</dbReference>
<dbReference type="EC" id="3.2.1.8" evidence="9"/>
<gene>
    <name evidence="11" type="ORF">HQ865_17485</name>
</gene>
<feature type="domain" description="GH10" evidence="10">
    <location>
        <begin position="76"/>
        <end position="421"/>
    </location>
</feature>
<organism evidence="11 12">
    <name type="scientific">Mucilaginibacter mali</name>
    <dbReference type="NCBI Taxonomy" id="2740462"/>
    <lineage>
        <taxon>Bacteria</taxon>
        <taxon>Pseudomonadati</taxon>
        <taxon>Bacteroidota</taxon>
        <taxon>Sphingobacteriia</taxon>
        <taxon>Sphingobacteriales</taxon>
        <taxon>Sphingobacteriaceae</taxon>
        <taxon>Mucilaginibacter</taxon>
    </lineage>
</organism>
<evidence type="ECO:0000256" key="2">
    <source>
        <dbReference type="ARBA" id="ARBA00007495"/>
    </source>
</evidence>
<sequence length="427" mass="48876">MAKKNLSGILLIAILAFSSFIYFIKGQQQNDHNISAIGIKADSSVKYSRQSVFVADTAIVKTSLLKKGTYFGCYLSEDDVNLAPPRPKNYLQELNRYFNLYSLPAWYMHIENKGRGIYNFTSTDQVADFAVKHGAKMQAHNMVWNSYIPEWITKGNYSPNDLADILKKHIQAVMRHYRDKYPGTIIGWDIVNEAMSDEEYLDPAKTYPNGLRKDKPIWNVIHKPGSTDPTDFIQLAFEWAHEADPSAKLYWNEYSAEYKGFKMDRWFKIIKQLRDKGVPIHGVGFQTHLSLSYAHPIALRENMERFAAIGVESQITEMDVLMSSVQISDAPFHPEYLHSSTANLPTIADFEKQADIYRQVINACIMAKNCKALILFGAWDPVTWANRTYKDKRGNMTGPFYPNILDDKMHQKLAFKALADEVKSKIK</sequence>
<evidence type="ECO:0000256" key="4">
    <source>
        <dbReference type="ARBA" id="ARBA00022729"/>
    </source>
</evidence>
<reference evidence="11 12" key="1">
    <citation type="submission" date="2020-05" db="EMBL/GenBank/DDBJ databases">
        <title>Mucilaginibacter mali sp. nov.</title>
        <authorList>
            <person name="Kim H.S."/>
            <person name="Lee K.C."/>
            <person name="Suh M.K."/>
            <person name="Kim J.-S."/>
            <person name="Han K.-I."/>
            <person name="Eom M.K."/>
            <person name="Shin Y.K."/>
            <person name="Lee J.-S."/>
        </authorList>
    </citation>
    <scope>NUCLEOTIDE SEQUENCE [LARGE SCALE GENOMIC DNA]</scope>
    <source>
        <strain evidence="11 12">G2-14</strain>
    </source>
</reference>
<evidence type="ECO:0000256" key="3">
    <source>
        <dbReference type="ARBA" id="ARBA00022651"/>
    </source>
</evidence>
<dbReference type="AlphaFoldDB" id="A0A7D4UL48"/>
<dbReference type="KEGG" id="mmab:HQ865_17485"/>
<dbReference type="SUPFAM" id="SSF51445">
    <property type="entry name" value="(Trans)glycosidases"/>
    <property type="match status" value="1"/>
</dbReference>
<keyword evidence="6 9" id="KW-0119">Carbohydrate metabolism</keyword>
<dbReference type="Pfam" id="PF00331">
    <property type="entry name" value="Glyco_hydro_10"/>
    <property type="match status" value="1"/>
</dbReference>
<dbReference type="PANTHER" id="PTHR31490:SF88">
    <property type="entry name" value="BETA-XYLANASE"/>
    <property type="match status" value="1"/>
</dbReference>
<evidence type="ECO:0000256" key="9">
    <source>
        <dbReference type="RuleBase" id="RU361174"/>
    </source>
</evidence>
<proteinExistence type="inferred from homology"/>
<keyword evidence="12" id="KW-1185">Reference proteome</keyword>
<comment type="catalytic activity">
    <reaction evidence="1 9">
        <text>Endohydrolysis of (1-&gt;4)-beta-D-xylosidic linkages in xylans.</text>
        <dbReference type="EC" id="3.2.1.8"/>
    </reaction>
</comment>
<dbReference type="GO" id="GO:0031176">
    <property type="term" value="F:endo-1,4-beta-xylanase activity"/>
    <property type="evidence" value="ECO:0007669"/>
    <property type="project" value="UniProtKB-EC"/>
</dbReference>
<evidence type="ECO:0000256" key="5">
    <source>
        <dbReference type="ARBA" id="ARBA00022801"/>
    </source>
</evidence>
<protein>
    <recommendedName>
        <fullName evidence="9">Beta-xylanase</fullName>
        <ecNumber evidence="9">3.2.1.8</ecNumber>
    </recommendedName>
</protein>
<evidence type="ECO:0000259" key="10">
    <source>
        <dbReference type="PROSITE" id="PS51760"/>
    </source>
</evidence>
<dbReference type="InterPro" id="IPR044846">
    <property type="entry name" value="GH10"/>
</dbReference>
<keyword evidence="4" id="KW-0732">Signal</keyword>
<evidence type="ECO:0000256" key="7">
    <source>
        <dbReference type="ARBA" id="ARBA00023295"/>
    </source>
</evidence>
<dbReference type="EMBL" id="CP054139">
    <property type="protein sequence ID" value="QKJ31482.1"/>
    <property type="molecule type" value="Genomic_DNA"/>
</dbReference>
<keyword evidence="8 9" id="KW-0624">Polysaccharide degradation</keyword>
<dbReference type="SMART" id="SM00633">
    <property type="entry name" value="Glyco_10"/>
    <property type="match status" value="1"/>
</dbReference>
<accession>A0A7D4UL48</accession>
<dbReference type="PANTHER" id="PTHR31490">
    <property type="entry name" value="GLYCOSYL HYDROLASE"/>
    <property type="match status" value="1"/>
</dbReference>
<evidence type="ECO:0000313" key="11">
    <source>
        <dbReference type="EMBL" id="QKJ31482.1"/>
    </source>
</evidence>
<evidence type="ECO:0000256" key="1">
    <source>
        <dbReference type="ARBA" id="ARBA00000681"/>
    </source>
</evidence>
<dbReference type="RefSeq" id="WP_173416142.1">
    <property type="nucleotide sequence ID" value="NZ_CP054139.1"/>
</dbReference>
<evidence type="ECO:0000313" key="12">
    <source>
        <dbReference type="Proteomes" id="UP000505355"/>
    </source>
</evidence>
<dbReference type="Gene3D" id="3.20.20.80">
    <property type="entry name" value="Glycosidases"/>
    <property type="match status" value="1"/>
</dbReference>
<dbReference type="InterPro" id="IPR017853">
    <property type="entry name" value="GH"/>
</dbReference>
<comment type="similarity">
    <text evidence="2 9">Belongs to the glycosyl hydrolase 10 (cellulase F) family.</text>
</comment>
<dbReference type="PRINTS" id="PR00134">
    <property type="entry name" value="GLHYDRLASE10"/>
</dbReference>
<dbReference type="InterPro" id="IPR001000">
    <property type="entry name" value="GH10_dom"/>
</dbReference>